<proteinExistence type="predicted"/>
<organism evidence="1 2">
    <name type="scientific">Parapedobacter deserti</name>
    <dbReference type="NCBI Taxonomy" id="1912957"/>
    <lineage>
        <taxon>Bacteria</taxon>
        <taxon>Pseudomonadati</taxon>
        <taxon>Bacteroidota</taxon>
        <taxon>Sphingobacteriia</taxon>
        <taxon>Sphingobacteriales</taxon>
        <taxon>Sphingobacteriaceae</taxon>
        <taxon>Parapedobacter</taxon>
    </lineage>
</organism>
<reference evidence="2" key="1">
    <citation type="journal article" date="2019" name="Int. J. Syst. Evol. Microbiol.">
        <title>The Global Catalogue of Microorganisms (GCM) 10K type strain sequencing project: providing services to taxonomists for standard genome sequencing and annotation.</title>
        <authorList>
            <consortium name="The Broad Institute Genomics Platform"/>
            <consortium name="The Broad Institute Genome Sequencing Center for Infectious Disease"/>
            <person name="Wu L."/>
            <person name="Ma J."/>
        </authorList>
    </citation>
    <scope>NUCLEOTIDE SEQUENCE [LARGE SCALE GENOMIC DNA]</scope>
    <source>
        <strain evidence="2">KCTC 52416</strain>
    </source>
</reference>
<sequence length="61" mass="6844">MDTITLEIKAKKLAHLLAFLKDLGFVEVLQSTPDVDQEKKTTNTNDSLVLTGIWKDRDITA</sequence>
<dbReference type="RefSeq" id="WP_379024528.1">
    <property type="nucleotide sequence ID" value="NZ_JBHRTA010000038.1"/>
</dbReference>
<gene>
    <name evidence="1" type="ORF">ACFOET_16200</name>
</gene>
<accession>A0ABV7JQM2</accession>
<comment type="caution">
    <text evidence="1">The sequence shown here is derived from an EMBL/GenBank/DDBJ whole genome shotgun (WGS) entry which is preliminary data.</text>
</comment>
<keyword evidence="2" id="KW-1185">Reference proteome</keyword>
<evidence type="ECO:0000313" key="2">
    <source>
        <dbReference type="Proteomes" id="UP001595526"/>
    </source>
</evidence>
<dbReference type="Proteomes" id="UP001595526">
    <property type="component" value="Unassembled WGS sequence"/>
</dbReference>
<protein>
    <submittedName>
        <fullName evidence="1">Uncharacterized protein</fullName>
    </submittedName>
</protein>
<name>A0ABV7JQM2_9SPHI</name>
<dbReference type="EMBL" id="JBHRTA010000038">
    <property type="protein sequence ID" value="MFC3199168.1"/>
    <property type="molecule type" value="Genomic_DNA"/>
</dbReference>
<evidence type="ECO:0000313" key="1">
    <source>
        <dbReference type="EMBL" id="MFC3199168.1"/>
    </source>
</evidence>